<sequence>MEAFPRRHERPNLSEPFHHILLCSLVRGISDLFGNWNDYACPRLFLFVSSFVSSMTGMCIKIHFVKHYLPLTPHSHNPPGNKYSRPSRFLLRISRQSSNVGTQMMAKNFPAVRFTFVRASRARRKSGFILMAIVCSPLVGDTEFWGWFLCSLHQPDLVSGVTRFCTMWLDPLATYDCVVSIPTCVNISSSLRKQLNGYLAFSVCCVWWKETFSASFSLVLNFAPSEIVLTKLASLRLGIRASTSNMDIPRPGRIYPLRRQWYL</sequence>
<accession>A0A9P6CM89</accession>
<reference evidence="1" key="1">
    <citation type="submission" date="2020-11" db="EMBL/GenBank/DDBJ databases">
        <authorList>
            <consortium name="DOE Joint Genome Institute"/>
            <person name="Ahrendt S."/>
            <person name="Riley R."/>
            <person name="Andreopoulos W."/>
            <person name="Labutti K."/>
            <person name="Pangilinan J."/>
            <person name="Ruiz-Duenas F.J."/>
            <person name="Barrasa J.M."/>
            <person name="Sanchez-Garcia M."/>
            <person name="Camarero S."/>
            <person name="Miyauchi S."/>
            <person name="Serrano A."/>
            <person name="Linde D."/>
            <person name="Babiker R."/>
            <person name="Drula E."/>
            <person name="Ayuso-Fernandez I."/>
            <person name="Pacheco R."/>
            <person name="Padilla G."/>
            <person name="Ferreira P."/>
            <person name="Barriuso J."/>
            <person name="Kellner H."/>
            <person name="Castanera R."/>
            <person name="Alfaro M."/>
            <person name="Ramirez L."/>
            <person name="Pisabarro A.G."/>
            <person name="Kuo A."/>
            <person name="Tritt A."/>
            <person name="Lipzen A."/>
            <person name="He G."/>
            <person name="Yan M."/>
            <person name="Ng V."/>
            <person name="Cullen D."/>
            <person name="Martin F."/>
            <person name="Rosso M.-N."/>
            <person name="Henrissat B."/>
            <person name="Hibbett D."/>
            <person name="Martinez A.T."/>
            <person name="Grigoriev I.V."/>
        </authorList>
    </citation>
    <scope>NUCLEOTIDE SEQUENCE</scope>
    <source>
        <strain evidence="1">CIRM-BRFM 674</strain>
    </source>
</reference>
<comment type="caution">
    <text evidence="1">The sequence shown here is derived from an EMBL/GenBank/DDBJ whole genome shotgun (WGS) entry which is preliminary data.</text>
</comment>
<dbReference type="Proteomes" id="UP000807469">
    <property type="component" value="Unassembled WGS sequence"/>
</dbReference>
<dbReference type="EMBL" id="MU155678">
    <property type="protein sequence ID" value="KAF9471487.1"/>
    <property type="molecule type" value="Genomic_DNA"/>
</dbReference>
<gene>
    <name evidence="1" type="ORF">BDN70DRAFT_901317</name>
</gene>
<keyword evidence="2" id="KW-1185">Reference proteome</keyword>
<organism evidence="1 2">
    <name type="scientific">Pholiota conissans</name>
    <dbReference type="NCBI Taxonomy" id="109636"/>
    <lineage>
        <taxon>Eukaryota</taxon>
        <taxon>Fungi</taxon>
        <taxon>Dikarya</taxon>
        <taxon>Basidiomycota</taxon>
        <taxon>Agaricomycotina</taxon>
        <taxon>Agaricomycetes</taxon>
        <taxon>Agaricomycetidae</taxon>
        <taxon>Agaricales</taxon>
        <taxon>Agaricineae</taxon>
        <taxon>Strophariaceae</taxon>
        <taxon>Pholiota</taxon>
    </lineage>
</organism>
<protein>
    <submittedName>
        <fullName evidence="1">Uncharacterized protein</fullName>
    </submittedName>
</protein>
<proteinExistence type="predicted"/>
<evidence type="ECO:0000313" key="2">
    <source>
        <dbReference type="Proteomes" id="UP000807469"/>
    </source>
</evidence>
<name>A0A9P6CM89_9AGAR</name>
<evidence type="ECO:0000313" key="1">
    <source>
        <dbReference type="EMBL" id="KAF9471487.1"/>
    </source>
</evidence>
<dbReference type="AlphaFoldDB" id="A0A9P6CM89"/>